<dbReference type="PANTHER" id="PTHR23293:SF9">
    <property type="entry name" value="FAD SYNTHASE"/>
    <property type="match status" value="1"/>
</dbReference>
<evidence type="ECO:0000256" key="7">
    <source>
        <dbReference type="ARBA" id="ARBA00022741"/>
    </source>
</evidence>
<dbReference type="FunFam" id="3.40.50.620:FF:000187">
    <property type="entry name" value="Probable FAD synthetase"/>
    <property type="match status" value="1"/>
</dbReference>
<evidence type="ECO:0000313" key="16">
    <source>
        <dbReference type="EMBL" id="KAF5570929.1"/>
    </source>
</evidence>
<dbReference type="Pfam" id="PF20150">
    <property type="entry name" value="2EXR"/>
    <property type="match status" value="1"/>
</dbReference>
<keyword evidence="9" id="KW-0067">ATP-binding</keyword>
<dbReference type="InterPro" id="IPR014729">
    <property type="entry name" value="Rossmann-like_a/b/a_fold"/>
</dbReference>
<evidence type="ECO:0000256" key="10">
    <source>
        <dbReference type="ARBA" id="ARBA00031145"/>
    </source>
</evidence>
<dbReference type="PANTHER" id="PTHR23293">
    <property type="entry name" value="FAD SYNTHETASE-RELATED FMN ADENYLYLTRANSFERASE"/>
    <property type="match status" value="1"/>
</dbReference>
<reference evidence="16 17" key="1">
    <citation type="submission" date="2020-05" db="EMBL/GenBank/DDBJ databases">
        <title>Identification and distribution of gene clusters putatively required for synthesis of sphingolipid metabolism inhibitors in phylogenetically diverse species of the filamentous fungus Fusarium.</title>
        <authorList>
            <person name="Kim H.-S."/>
            <person name="Busman M."/>
            <person name="Brown D.W."/>
            <person name="Divon H."/>
            <person name="Uhlig S."/>
            <person name="Proctor R.H."/>
        </authorList>
    </citation>
    <scope>NUCLEOTIDE SEQUENCE [LARGE SCALE GENOMIC DNA]</scope>
    <source>
        <strain evidence="16 17">NRRL 13617</strain>
    </source>
</reference>
<comment type="pathway">
    <text evidence="1">Cofactor biosynthesis; FAD biosynthesis; FAD from FMN: step 1/1.</text>
</comment>
<evidence type="ECO:0000259" key="15">
    <source>
        <dbReference type="Pfam" id="PF20150"/>
    </source>
</evidence>
<comment type="caution">
    <text evidence="16">The sequence shown here is derived from an EMBL/GenBank/DDBJ whole genome shotgun (WGS) entry which is preliminary data.</text>
</comment>
<dbReference type="EMBL" id="JAAOAQ010000024">
    <property type="protein sequence ID" value="KAF5570929.1"/>
    <property type="molecule type" value="Genomic_DNA"/>
</dbReference>
<evidence type="ECO:0000256" key="3">
    <source>
        <dbReference type="ARBA" id="ARBA00022630"/>
    </source>
</evidence>
<dbReference type="InterPro" id="IPR002500">
    <property type="entry name" value="PAPS_reduct_dom"/>
</dbReference>
<keyword evidence="3" id="KW-0285">Flavoprotein</keyword>
<dbReference type="Gene3D" id="3.40.50.620">
    <property type="entry name" value="HUPs"/>
    <property type="match status" value="1"/>
</dbReference>
<proteinExistence type="predicted"/>
<organism evidence="16 17">
    <name type="scientific">Fusarium phyllophilum</name>
    <dbReference type="NCBI Taxonomy" id="47803"/>
    <lineage>
        <taxon>Eukaryota</taxon>
        <taxon>Fungi</taxon>
        <taxon>Dikarya</taxon>
        <taxon>Ascomycota</taxon>
        <taxon>Pezizomycotina</taxon>
        <taxon>Sordariomycetes</taxon>
        <taxon>Hypocreomycetidae</taxon>
        <taxon>Hypocreales</taxon>
        <taxon>Nectriaceae</taxon>
        <taxon>Fusarium</taxon>
        <taxon>Fusarium fujikuroi species complex</taxon>
    </lineage>
</organism>
<dbReference type="AlphaFoldDB" id="A0A8H5KAW3"/>
<evidence type="ECO:0000256" key="2">
    <source>
        <dbReference type="ARBA" id="ARBA00012393"/>
    </source>
</evidence>
<feature type="domain" description="Phosphoadenosine phosphosulphate reductase" evidence="14">
    <location>
        <begin position="519"/>
        <end position="598"/>
    </location>
</feature>
<protein>
    <recommendedName>
        <fullName evidence="2">FAD synthase</fullName>
        <ecNumber evidence="2">2.7.7.2</ecNumber>
    </recommendedName>
    <alternativeName>
        <fullName evidence="10">FAD pyrophosphorylase</fullName>
    </alternativeName>
    <alternativeName>
        <fullName evidence="11">FMN adenylyltransferase</fullName>
    </alternativeName>
</protein>
<dbReference type="CDD" id="cd23948">
    <property type="entry name" value="FAD_synthase"/>
    <property type="match status" value="1"/>
</dbReference>
<name>A0A8H5KAW3_9HYPO</name>
<dbReference type="EC" id="2.7.7.2" evidence="2"/>
<keyword evidence="7" id="KW-0547">Nucleotide-binding</keyword>
<keyword evidence="6" id="KW-0548">Nucleotidyltransferase</keyword>
<dbReference type="GO" id="GO:0006747">
    <property type="term" value="P:FAD biosynthetic process"/>
    <property type="evidence" value="ECO:0007669"/>
    <property type="project" value="TreeGrafter"/>
</dbReference>
<dbReference type="Proteomes" id="UP000582016">
    <property type="component" value="Unassembled WGS sequence"/>
</dbReference>
<evidence type="ECO:0000259" key="14">
    <source>
        <dbReference type="Pfam" id="PF01507"/>
    </source>
</evidence>
<evidence type="ECO:0000256" key="8">
    <source>
        <dbReference type="ARBA" id="ARBA00022827"/>
    </source>
</evidence>
<feature type="region of interest" description="Disordered" evidence="13">
    <location>
        <begin position="594"/>
        <end position="630"/>
    </location>
</feature>
<evidence type="ECO:0000313" key="17">
    <source>
        <dbReference type="Proteomes" id="UP000582016"/>
    </source>
</evidence>
<keyword evidence="5" id="KW-0808">Transferase</keyword>
<evidence type="ECO:0000256" key="11">
    <source>
        <dbReference type="ARBA" id="ARBA00031871"/>
    </source>
</evidence>
<comment type="catalytic activity">
    <reaction evidence="12">
        <text>FMN + ATP + H(+) = FAD + diphosphate</text>
        <dbReference type="Rhea" id="RHEA:17237"/>
        <dbReference type="ChEBI" id="CHEBI:15378"/>
        <dbReference type="ChEBI" id="CHEBI:30616"/>
        <dbReference type="ChEBI" id="CHEBI:33019"/>
        <dbReference type="ChEBI" id="CHEBI:57692"/>
        <dbReference type="ChEBI" id="CHEBI:58210"/>
        <dbReference type="EC" id="2.7.7.2"/>
    </reaction>
</comment>
<evidence type="ECO:0000256" key="6">
    <source>
        <dbReference type="ARBA" id="ARBA00022695"/>
    </source>
</evidence>
<keyword evidence="17" id="KW-1185">Reference proteome</keyword>
<keyword evidence="8" id="KW-0274">FAD</keyword>
<sequence length="630" mass="72069">MFQLIKKLFKRQSPKSDNEPKGAFHKFCQLPQEIQNMIWAYALCVDAPRAYFVDVKDWFGQPCQVKALHTIPRSLGDFPPPPASNPNSDYGLMQVCRASYEEVARSWNLWRPRVPARIVLCNTHDGGMRSKNFSSLYIDASSDLVLVDRWFARWRVSNPCASSLEEVTCFMPPGNDQYQGLENIRTVAVPVDSDLERSYVPRYMVHLKALFPELRTLYLYLQPKFLVPADSRQQGMPVDFLAPESRKDQAPPARFLARGRIFYEICPEKMRLAGLHVPIFEDDAVSIKFMTWQWIHCSAVQQHLFTYLPSIAPVHGETGAINFRFVATHTISRNQFLSIILSLAQIPDSEILINNTRNASSFTFEASRAIMISTPPPRSLRDKCLELQQKVEAFIAEEADTQTLRDVQDQVRKSIEVVDEALEKYRPEQISLSYNGGKDCLVLLIILLARMGRHYYSTSDTTNGTSDLTPPEKLQCVYVVAAHPFPEVDTFVETSSEEYGLEVARYVLPMKKGLEIYLEERPSIKAVFVGTRRTDPHGENLTFFDPTDAGWPSFMRIHPVIDWHYVQIWAFIRHLGIEYCPLYDQGYTSLGGIKDTHPNPHLKKQGQNGQGFRPAYELTQDDEERLGRDS</sequence>
<feature type="domain" description="2EXR" evidence="15">
    <location>
        <begin position="24"/>
        <end position="114"/>
    </location>
</feature>
<dbReference type="GO" id="GO:0003919">
    <property type="term" value="F:FMN adenylyltransferase activity"/>
    <property type="evidence" value="ECO:0007669"/>
    <property type="project" value="UniProtKB-EC"/>
</dbReference>
<dbReference type="GO" id="GO:0005524">
    <property type="term" value="F:ATP binding"/>
    <property type="evidence" value="ECO:0007669"/>
    <property type="project" value="UniProtKB-KW"/>
</dbReference>
<evidence type="ECO:0000256" key="9">
    <source>
        <dbReference type="ARBA" id="ARBA00022840"/>
    </source>
</evidence>
<keyword evidence="4" id="KW-0288">FMN</keyword>
<dbReference type="SUPFAM" id="SSF52402">
    <property type="entry name" value="Adenine nucleotide alpha hydrolases-like"/>
    <property type="match status" value="1"/>
</dbReference>
<evidence type="ECO:0000256" key="5">
    <source>
        <dbReference type="ARBA" id="ARBA00022679"/>
    </source>
</evidence>
<evidence type="ECO:0000256" key="4">
    <source>
        <dbReference type="ARBA" id="ARBA00022643"/>
    </source>
</evidence>
<dbReference type="Pfam" id="PF01507">
    <property type="entry name" value="PAPS_reduct"/>
    <property type="match status" value="1"/>
</dbReference>
<dbReference type="OrthoDB" id="5062243at2759"/>
<evidence type="ECO:0000256" key="12">
    <source>
        <dbReference type="ARBA" id="ARBA00049494"/>
    </source>
</evidence>
<evidence type="ECO:0000256" key="13">
    <source>
        <dbReference type="SAM" id="MobiDB-lite"/>
    </source>
</evidence>
<evidence type="ECO:0000256" key="1">
    <source>
        <dbReference type="ARBA" id="ARBA00004726"/>
    </source>
</evidence>
<dbReference type="InterPro" id="IPR045518">
    <property type="entry name" value="2EXR"/>
</dbReference>
<gene>
    <name evidence="16" type="ORF">FPHYL_875</name>
</gene>
<accession>A0A8H5KAW3</accession>